<dbReference type="InterPro" id="IPR000914">
    <property type="entry name" value="SBP_5_dom"/>
</dbReference>
<keyword evidence="4 5" id="KW-0732">Signal</keyword>
<feature type="domain" description="Solute-binding protein family 5" evidence="6">
    <location>
        <begin position="81"/>
        <end position="464"/>
    </location>
</feature>
<sequence>MKKNKFIIGSGILMMAIGLAACGKTNSATETSNNGTTKPINWMETADLSTLDPSKVSDAVTSNTISNIQQGLLVSGNNGKVNYGIAKSYDISKDGKTYTFHLRDAKWSNGEDVTADDFVYGIQRTVDPKTTSQSSYDMDHIQNYDEVQKGIKPATDLGVYAPDKHTVVFKLSSPQPYFKYLVTGTDFFPQKKSYVESKGDKFGTSSDNDIYDGPFTMTGWTGTNDTWNLVKNKYYWNAKNTKIDKVKVSAEKDTNTAFNEYQSGQLDEMMLSSKEQVKHFKNSPEYHQRTNSGVYFIEMNEKRVPAFRNANIRKAMSMIINRSQFTKDVMGDGSVPARGIAAQGISYNNGKDFTDASYVKDAATYNKDKAIQYWKKGMKEIGKKSITIDLLYDDTTLGKSVNEFLQNVAFSQLPGLKVTTSTIPMKNRMARQHSGDFDITVAGWETNYPDPISYLQLMTSDSSSNYGKWSNKEYDKLVKAASTTDANNKEKRWDDMVKAEKILMNEQGIIPFYQRSQPQVLKTNIKNVGYSATGAMWYLGDAYVEK</sequence>
<evidence type="ECO:0000256" key="5">
    <source>
        <dbReference type="SAM" id="SignalP"/>
    </source>
</evidence>
<evidence type="ECO:0000256" key="4">
    <source>
        <dbReference type="ARBA" id="ARBA00022729"/>
    </source>
</evidence>
<dbReference type="PIRSF" id="PIRSF002741">
    <property type="entry name" value="MppA"/>
    <property type="match status" value="1"/>
</dbReference>
<proteinExistence type="inferred from homology"/>
<organism evidence="7 8">
    <name type="scientific">Apilactobacillus nanyangensis</name>
    <dbReference type="NCBI Taxonomy" id="2799579"/>
    <lineage>
        <taxon>Bacteria</taxon>
        <taxon>Bacillati</taxon>
        <taxon>Bacillota</taxon>
        <taxon>Bacilli</taxon>
        <taxon>Lactobacillales</taxon>
        <taxon>Lactobacillaceae</taxon>
        <taxon>Apilactobacillus</taxon>
    </lineage>
</organism>
<dbReference type="SUPFAM" id="SSF53850">
    <property type="entry name" value="Periplasmic binding protein-like II"/>
    <property type="match status" value="1"/>
</dbReference>
<evidence type="ECO:0000259" key="6">
    <source>
        <dbReference type="Pfam" id="PF00496"/>
    </source>
</evidence>
<feature type="signal peptide" evidence="5">
    <location>
        <begin position="1"/>
        <end position="20"/>
    </location>
</feature>
<comment type="similarity">
    <text evidence="2">Belongs to the bacterial solute-binding protein 5 family.</text>
</comment>
<dbReference type="Gene3D" id="3.10.105.10">
    <property type="entry name" value="Dipeptide-binding Protein, Domain 3"/>
    <property type="match status" value="1"/>
</dbReference>
<comment type="caution">
    <text evidence="7">The sequence shown here is derived from an EMBL/GenBank/DDBJ whole genome shotgun (WGS) entry which is preliminary data.</text>
</comment>
<dbReference type="PANTHER" id="PTHR30290:SF10">
    <property type="entry name" value="PERIPLASMIC OLIGOPEPTIDE-BINDING PROTEIN-RELATED"/>
    <property type="match status" value="1"/>
</dbReference>
<gene>
    <name evidence="7" type="ORF">LNP10_00805</name>
</gene>
<keyword evidence="8" id="KW-1185">Reference proteome</keyword>
<accession>A0ABT0HVX7</accession>
<dbReference type="Gene3D" id="3.40.190.10">
    <property type="entry name" value="Periplasmic binding protein-like II"/>
    <property type="match status" value="1"/>
</dbReference>
<evidence type="ECO:0000256" key="2">
    <source>
        <dbReference type="ARBA" id="ARBA00005695"/>
    </source>
</evidence>
<evidence type="ECO:0000313" key="7">
    <source>
        <dbReference type="EMBL" id="MCK8611056.1"/>
    </source>
</evidence>
<name>A0ABT0HVX7_9LACO</name>
<dbReference type="Gene3D" id="3.90.76.10">
    <property type="entry name" value="Dipeptide-binding Protein, Domain 1"/>
    <property type="match status" value="1"/>
</dbReference>
<evidence type="ECO:0000313" key="8">
    <source>
        <dbReference type="Proteomes" id="UP001522816"/>
    </source>
</evidence>
<evidence type="ECO:0000256" key="3">
    <source>
        <dbReference type="ARBA" id="ARBA00022448"/>
    </source>
</evidence>
<protein>
    <submittedName>
        <fullName evidence="7">Peptide ABC transporter substrate-binding protein</fullName>
    </submittedName>
</protein>
<evidence type="ECO:0000256" key="1">
    <source>
        <dbReference type="ARBA" id="ARBA00004196"/>
    </source>
</evidence>
<comment type="subcellular location">
    <subcellularLocation>
        <location evidence="1">Cell envelope</location>
    </subcellularLocation>
</comment>
<dbReference type="InterPro" id="IPR039424">
    <property type="entry name" value="SBP_5"/>
</dbReference>
<dbReference type="PANTHER" id="PTHR30290">
    <property type="entry name" value="PERIPLASMIC BINDING COMPONENT OF ABC TRANSPORTER"/>
    <property type="match status" value="1"/>
</dbReference>
<dbReference type="Pfam" id="PF00496">
    <property type="entry name" value="SBP_bac_5"/>
    <property type="match status" value="1"/>
</dbReference>
<reference evidence="7 8" key="1">
    <citation type="submission" date="2021-11" db="EMBL/GenBank/DDBJ databases">
        <title>Comparative genomics of bee honey and flower isolates.</title>
        <authorList>
            <person name="Bechtner J.D."/>
            <person name="Gallus M.K."/>
            <person name="Ehrmann M."/>
        </authorList>
    </citation>
    <scope>NUCLEOTIDE SEQUENCE [LARGE SCALE GENOMIC DNA]</scope>
    <source>
        <strain evidence="7 8">7</strain>
    </source>
</reference>
<dbReference type="PROSITE" id="PS51257">
    <property type="entry name" value="PROKAR_LIPOPROTEIN"/>
    <property type="match status" value="1"/>
</dbReference>
<dbReference type="RefSeq" id="WP_190238380.1">
    <property type="nucleotide sequence ID" value="NZ_BOLW01000010.1"/>
</dbReference>
<dbReference type="CDD" id="cd08504">
    <property type="entry name" value="PBP2_OppA"/>
    <property type="match status" value="1"/>
</dbReference>
<feature type="chain" id="PRO_5047253802" evidence="5">
    <location>
        <begin position="21"/>
        <end position="546"/>
    </location>
</feature>
<dbReference type="Proteomes" id="UP001522816">
    <property type="component" value="Unassembled WGS sequence"/>
</dbReference>
<dbReference type="EMBL" id="JAJIAR010000001">
    <property type="protein sequence ID" value="MCK8611056.1"/>
    <property type="molecule type" value="Genomic_DNA"/>
</dbReference>
<dbReference type="InterPro" id="IPR030678">
    <property type="entry name" value="Peptide/Ni-bd"/>
</dbReference>
<keyword evidence="3" id="KW-0813">Transport</keyword>